<accession>A0A835QRL6</accession>
<dbReference type="Proteomes" id="UP000639772">
    <property type="component" value="Chromosome 6"/>
</dbReference>
<organism evidence="2 3">
    <name type="scientific">Vanilla planifolia</name>
    <name type="common">Vanilla</name>
    <dbReference type="NCBI Taxonomy" id="51239"/>
    <lineage>
        <taxon>Eukaryota</taxon>
        <taxon>Viridiplantae</taxon>
        <taxon>Streptophyta</taxon>
        <taxon>Embryophyta</taxon>
        <taxon>Tracheophyta</taxon>
        <taxon>Spermatophyta</taxon>
        <taxon>Magnoliopsida</taxon>
        <taxon>Liliopsida</taxon>
        <taxon>Asparagales</taxon>
        <taxon>Orchidaceae</taxon>
        <taxon>Vanilloideae</taxon>
        <taxon>Vanilleae</taxon>
        <taxon>Vanilla</taxon>
    </lineage>
</organism>
<name>A0A835QRL6_VANPL</name>
<evidence type="ECO:0000313" key="3">
    <source>
        <dbReference type="Proteomes" id="UP000639772"/>
    </source>
</evidence>
<evidence type="ECO:0000313" key="2">
    <source>
        <dbReference type="EMBL" id="KAG0478311.1"/>
    </source>
</evidence>
<gene>
    <name evidence="2" type="ORF">HPP92_013030</name>
</gene>
<evidence type="ECO:0000256" key="1">
    <source>
        <dbReference type="SAM" id="MobiDB-lite"/>
    </source>
</evidence>
<dbReference type="AlphaFoldDB" id="A0A835QRL6"/>
<feature type="region of interest" description="Disordered" evidence="1">
    <location>
        <begin position="1"/>
        <end position="59"/>
    </location>
</feature>
<sequence length="59" mass="6499">MDELTNDNESRSTSSFPDDPPSKGALEEETKEEEMGVQPRSYRPVTRSSSSSVPPSPNQ</sequence>
<feature type="compositionally biased region" description="Low complexity" evidence="1">
    <location>
        <begin position="39"/>
        <end position="53"/>
    </location>
</feature>
<proteinExistence type="predicted"/>
<reference evidence="2 3" key="1">
    <citation type="journal article" date="2020" name="Nat. Food">
        <title>A phased Vanilla planifolia genome enables genetic improvement of flavour and production.</title>
        <authorList>
            <person name="Hasing T."/>
            <person name="Tang H."/>
            <person name="Brym M."/>
            <person name="Khazi F."/>
            <person name="Huang T."/>
            <person name="Chambers A.H."/>
        </authorList>
    </citation>
    <scope>NUCLEOTIDE SEQUENCE [LARGE SCALE GENOMIC DNA]</scope>
    <source>
        <tissue evidence="2">Leaf</tissue>
    </source>
</reference>
<protein>
    <submittedName>
        <fullName evidence="2">Uncharacterized protein</fullName>
    </submittedName>
</protein>
<comment type="caution">
    <text evidence="2">The sequence shown here is derived from an EMBL/GenBank/DDBJ whole genome shotgun (WGS) entry which is preliminary data.</text>
</comment>
<dbReference type="EMBL" id="JADCNM010000006">
    <property type="protein sequence ID" value="KAG0478311.1"/>
    <property type="molecule type" value="Genomic_DNA"/>
</dbReference>